<evidence type="ECO:0008006" key="5">
    <source>
        <dbReference type="Google" id="ProtNLM"/>
    </source>
</evidence>
<keyword evidence="2" id="KW-0812">Transmembrane</keyword>
<accession>A0AAN6FWM6</accession>
<gene>
    <name evidence="3" type="ORF">LTR82_004649</name>
</gene>
<dbReference type="PANTHER" id="PTHR37049:SF4">
    <property type="entry name" value="RHODANESE DOMAIN-CONTAINING PROTEIN"/>
    <property type="match status" value="1"/>
</dbReference>
<name>A0AAN6FWM6_9PEZI</name>
<dbReference type="InterPro" id="IPR029045">
    <property type="entry name" value="ClpP/crotonase-like_dom_sf"/>
</dbReference>
<dbReference type="Proteomes" id="UP001168146">
    <property type="component" value="Unassembled WGS sequence"/>
</dbReference>
<keyword evidence="2" id="KW-1133">Transmembrane helix</keyword>
<comment type="caution">
    <text evidence="3">The sequence shown here is derived from an EMBL/GenBank/DDBJ whole genome shotgun (WGS) entry which is preliminary data.</text>
</comment>
<feature type="compositionally biased region" description="Low complexity" evidence="1">
    <location>
        <begin position="507"/>
        <end position="530"/>
    </location>
</feature>
<evidence type="ECO:0000256" key="1">
    <source>
        <dbReference type="SAM" id="MobiDB-lite"/>
    </source>
</evidence>
<feature type="transmembrane region" description="Helical" evidence="2">
    <location>
        <begin position="547"/>
        <end position="565"/>
    </location>
</feature>
<dbReference type="Gene3D" id="3.90.226.10">
    <property type="entry name" value="2-enoyl-CoA Hydratase, Chain A, domain 1"/>
    <property type="match status" value="1"/>
</dbReference>
<feature type="region of interest" description="Disordered" evidence="1">
    <location>
        <begin position="65"/>
        <end position="102"/>
    </location>
</feature>
<feature type="compositionally biased region" description="Low complexity" evidence="1">
    <location>
        <begin position="67"/>
        <end position="77"/>
    </location>
</feature>
<protein>
    <recommendedName>
        <fullName evidence="5">Tail specific protease domain-containing protein</fullName>
    </recommendedName>
</protein>
<evidence type="ECO:0000313" key="3">
    <source>
        <dbReference type="EMBL" id="KAK0324211.1"/>
    </source>
</evidence>
<feature type="region of interest" description="Disordered" evidence="1">
    <location>
        <begin position="497"/>
        <end position="537"/>
    </location>
</feature>
<dbReference type="SUPFAM" id="SSF52096">
    <property type="entry name" value="ClpP/crotonase"/>
    <property type="match status" value="1"/>
</dbReference>
<reference evidence="3" key="1">
    <citation type="submission" date="2021-12" db="EMBL/GenBank/DDBJ databases">
        <title>Black yeast isolated from Biological Soil Crust.</title>
        <authorList>
            <person name="Kurbessoian T."/>
        </authorList>
    </citation>
    <scope>NUCLEOTIDE SEQUENCE</scope>
    <source>
        <strain evidence="3">CCFEE 5208</strain>
    </source>
</reference>
<proteinExistence type="predicted"/>
<dbReference type="EMBL" id="JASUXU010000010">
    <property type="protein sequence ID" value="KAK0324211.1"/>
    <property type="molecule type" value="Genomic_DNA"/>
</dbReference>
<organism evidence="3 4">
    <name type="scientific">Friedmanniomyces endolithicus</name>
    <dbReference type="NCBI Taxonomy" id="329885"/>
    <lineage>
        <taxon>Eukaryota</taxon>
        <taxon>Fungi</taxon>
        <taxon>Dikarya</taxon>
        <taxon>Ascomycota</taxon>
        <taxon>Pezizomycotina</taxon>
        <taxon>Dothideomycetes</taxon>
        <taxon>Dothideomycetidae</taxon>
        <taxon>Mycosphaerellales</taxon>
        <taxon>Teratosphaeriaceae</taxon>
        <taxon>Friedmanniomyces</taxon>
    </lineage>
</organism>
<dbReference type="PANTHER" id="PTHR37049">
    <property type="entry name" value="PEPTIDASE S41 FAMILY PROTEIN"/>
    <property type="match status" value="1"/>
</dbReference>
<sequence>MVNIPLLSNSGGGPQGEGAYTHGMVYQGNDTVLTFAKGTTRHVYTYAKTHYDLTGVTDGASFFQQCTTPPLTSPSPSQNGTEPAPPPATLENSYTPVPTDPGLPSRLFSPSPFLIASDGSIAGYFPPDQPDLVVVSSMTLGPLDNIEFQNAFRSILATAKAAGKTKLIMDIRGNGGGTVADGFDWFTQLFPGQIPWGATNLAAFGLTNALGEVATSLVAGGNVSGQALGALKDFDVMADLSIVLTQYDSWSDFYGPVTTHGGNFTNVKRNNLSDVSSLGMPVYGFGNDTKPQPQTFDPDNIVILSDAFCGSTCAVFAEMMKTQAGVHAITVGGRKQYGPMQWVGGSKGANVQTFTDLGNFALGVAAGATPAQLTLFEPYANLQSSVLHALSRLSDPNAGRANFENNIRDGDGSVTPLQFVYEAADCRFFYTADMILDQSLVWQRTYDLKWGNGTCVQGSTGDPSSVSGPNNTYIEAYSPLGANNTFGANETFSYPAANPKTSSMKPSAASTSTAHSRTTSTKTSTIPTASQSVKPYTGGAPEMGSSAFAGSALVAVAVVFATLALI</sequence>
<dbReference type="AlphaFoldDB" id="A0AAN6FWM6"/>
<evidence type="ECO:0000313" key="4">
    <source>
        <dbReference type="Proteomes" id="UP001168146"/>
    </source>
</evidence>
<evidence type="ECO:0000256" key="2">
    <source>
        <dbReference type="SAM" id="Phobius"/>
    </source>
</evidence>
<keyword evidence="2" id="KW-0472">Membrane</keyword>
<dbReference type="InterPro" id="IPR052766">
    <property type="entry name" value="S41A_metabolite_peptidase"/>
</dbReference>